<feature type="non-terminal residue" evidence="1">
    <location>
        <position position="104"/>
    </location>
</feature>
<dbReference type="Pfam" id="PF18897">
    <property type="entry name" value="Gp3-like"/>
    <property type="match status" value="1"/>
</dbReference>
<name>X1MA28_9ZZZZ</name>
<dbReference type="AlphaFoldDB" id="X1MA28"/>
<comment type="caution">
    <text evidence="1">The sequence shown here is derived from an EMBL/GenBank/DDBJ whole genome shotgun (WGS) entry which is preliminary data.</text>
</comment>
<sequence>MPIKGLSEQKRLPRLGKIHLGVKVTKNKKGEECAPYPRATDYFVCPDEVRAVYGDKPQKLHIIIPVEDEEMWANQYYRQYSRTRGLVCKGDGETCRRMEDVGTG</sequence>
<proteinExistence type="predicted"/>
<protein>
    <submittedName>
        <fullName evidence="1">Uncharacterized protein</fullName>
    </submittedName>
</protein>
<reference evidence="1" key="1">
    <citation type="journal article" date="2014" name="Front. Microbiol.">
        <title>High frequency of phylogenetically diverse reductive dehalogenase-homologous genes in deep subseafloor sedimentary metagenomes.</title>
        <authorList>
            <person name="Kawai M."/>
            <person name="Futagami T."/>
            <person name="Toyoda A."/>
            <person name="Takaki Y."/>
            <person name="Nishi S."/>
            <person name="Hori S."/>
            <person name="Arai W."/>
            <person name="Tsubouchi T."/>
            <person name="Morono Y."/>
            <person name="Uchiyama I."/>
            <person name="Ito T."/>
            <person name="Fujiyama A."/>
            <person name="Inagaki F."/>
            <person name="Takami H."/>
        </authorList>
    </citation>
    <scope>NUCLEOTIDE SEQUENCE</scope>
    <source>
        <strain evidence="1">Expedition CK06-06</strain>
    </source>
</reference>
<evidence type="ECO:0000313" key="1">
    <source>
        <dbReference type="EMBL" id="GAI11540.1"/>
    </source>
</evidence>
<dbReference type="EMBL" id="BARV01010380">
    <property type="protein sequence ID" value="GAI11540.1"/>
    <property type="molecule type" value="Genomic_DNA"/>
</dbReference>
<gene>
    <name evidence="1" type="ORF">S06H3_20109</name>
</gene>
<organism evidence="1">
    <name type="scientific">marine sediment metagenome</name>
    <dbReference type="NCBI Taxonomy" id="412755"/>
    <lineage>
        <taxon>unclassified sequences</taxon>
        <taxon>metagenomes</taxon>
        <taxon>ecological metagenomes</taxon>
    </lineage>
</organism>
<accession>X1MA28</accession>
<dbReference type="InterPro" id="IPR043991">
    <property type="entry name" value="Gp3-like"/>
</dbReference>